<accession>A0A195CGR1</accession>
<feature type="compositionally biased region" description="Basic and acidic residues" evidence="1">
    <location>
        <begin position="1"/>
        <end position="24"/>
    </location>
</feature>
<evidence type="ECO:0000256" key="1">
    <source>
        <dbReference type="SAM" id="MobiDB-lite"/>
    </source>
</evidence>
<dbReference type="AlphaFoldDB" id="A0A195CGR1"/>
<evidence type="ECO:0000313" key="2">
    <source>
        <dbReference type="EMBL" id="KYM99909.1"/>
    </source>
</evidence>
<proteinExistence type="predicted"/>
<sequence>MEDKEGYRDGKTEREREGTARLEASDAGSRPAAVTDLPGRQPDYCTEPPWMR</sequence>
<reference evidence="2 3" key="1">
    <citation type="submission" date="2016-03" db="EMBL/GenBank/DDBJ databases">
        <title>Cyphomyrmex costatus WGS genome.</title>
        <authorList>
            <person name="Nygaard S."/>
            <person name="Hu H."/>
            <person name="Boomsma J."/>
            <person name="Zhang G."/>
        </authorList>
    </citation>
    <scope>NUCLEOTIDE SEQUENCE [LARGE SCALE GENOMIC DNA]</scope>
    <source>
        <strain evidence="2">MS0001</strain>
        <tissue evidence="2">Whole body</tissue>
    </source>
</reference>
<gene>
    <name evidence="2" type="ORF">ALC62_09530</name>
</gene>
<organism evidence="2 3">
    <name type="scientific">Cyphomyrmex costatus</name>
    <dbReference type="NCBI Taxonomy" id="456900"/>
    <lineage>
        <taxon>Eukaryota</taxon>
        <taxon>Metazoa</taxon>
        <taxon>Ecdysozoa</taxon>
        <taxon>Arthropoda</taxon>
        <taxon>Hexapoda</taxon>
        <taxon>Insecta</taxon>
        <taxon>Pterygota</taxon>
        <taxon>Neoptera</taxon>
        <taxon>Endopterygota</taxon>
        <taxon>Hymenoptera</taxon>
        <taxon>Apocrita</taxon>
        <taxon>Aculeata</taxon>
        <taxon>Formicoidea</taxon>
        <taxon>Formicidae</taxon>
        <taxon>Myrmicinae</taxon>
        <taxon>Cyphomyrmex</taxon>
    </lineage>
</organism>
<evidence type="ECO:0000313" key="3">
    <source>
        <dbReference type="Proteomes" id="UP000078542"/>
    </source>
</evidence>
<protein>
    <submittedName>
        <fullName evidence="2">Uncharacterized protein</fullName>
    </submittedName>
</protein>
<name>A0A195CGR1_9HYME</name>
<feature type="region of interest" description="Disordered" evidence="1">
    <location>
        <begin position="1"/>
        <end position="52"/>
    </location>
</feature>
<dbReference type="EMBL" id="KQ977791">
    <property type="protein sequence ID" value="KYM99909.1"/>
    <property type="molecule type" value="Genomic_DNA"/>
</dbReference>
<dbReference type="Proteomes" id="UP000078542">
    <property type="component" value="Unassembled WGS sequence"/>
</dbReference>
<keyword evidence="3" id="KW-1185">Reference proteome</keyword>